<sequence>MQKQMSQKCSVGEQQWRAYGYQDEGKDEDGLDKREVRELGGDSSLKEMLFELSIDDKGSPVQLGSKLQVRNLEQCQGWESVDLGQTEDTQRERMKLNHPHPLPAGCNERQGTQCDQDVLEEDLNIAFTSQIGCSIYGREGAGCDKLHVMGFRDLHGLQPEGFEKDKAGIQSPRPEVVAMKFLNVGSHETVSKPFTRLDQAQYKLPWAEDIQNMS</sequence>
<gene>
    <name evidence="2" type="ORF">E5288_WYG000282</name>
</gene>
<comment type="caution">
    <text evidence="2">The sequence shown here is derived from an EMBL/GenBank/DDBJ whole genome shotgun (WGS) entry which is preliminary data.</text>
</comment>
<evidence type="ECO:0000256" key="1">
    <source>
        <dbReference type="SAM" id="MobiDB-lite"/>
    </source>
</evidence>
<evidence type="ECO:0000313" key="3">
    <source>
        <dbReference type="Proteomes" id="UP000322234"/>
    </source>
</evidence>
<dbReference type="AlphaFoldDB" id="A0A6B0QMD3"/>
<name>A0A6B0QMD3_9CETA</name>
<accession>A0A6B0QMD3</accession>
<keyword evidence="3" id="KW-1185">Reference proteome</keyword>
<proteinExistence type="predicted"/>
<dbReference type="EMBL" id="VBQZ03000001">
    <property type="protein sequence ID" value="MXQ79078.1"/>
    <property type="molecule type" value="Genomic_DNA"/>
</dbReference>
<evidence type="ECO:0000313" key="2">
    <source>
        <dbReference type="EMBL" id="MXQ79078.1"/>
    </source>
</evidence>
<dbReference type="Proteomes" id="UP000322234">
    <property type="component" value="Unassembled WGS sequence"/>
</dbReference>
<organism evidence="2 3">
    <name type="scientific">Bos mutus</name>
    <name type="common">wild yak</name>
    <dbReference type="NCBI Taxonomy" id="72004"/>
    <lineage>
        <taxon>Eukaryota</taxon>
        <taxon>Metazoa</taxon>
        <taxon>Chordata</taxon>
        <taxon>Craniata</taxon>
        <taxon>Vertebrata</taxon>
        <taxon>Euteleostomi</taxon>
        <taxon>Mammalia</taxon>
        <taxon>Eutheria</taxon>
        <taxon>Laurasiatheria</taxon>
        <taxon>Artiodactyla</taxon>
        <taxon>Ruminantia</taxon>
        <taxon>Pecora</taxon>
        <taxon>Bovidae</taxon>
        <taxon>Bovinae</taxon>
        <taxon>Bos</taxon>
    </lineage>
</organism>
<feature type="region of interest" description="Disordered" evidence="1">
    <location>
        <begin position="1"/>
        <end position="33"/>
    </location>
</feature>
<reference evidence="2" key="1">
    <citation type="submission" date="2019-10" db="EMBL/GenBank/DDBJ databases">
        <title>The sequence and de novo assembly of the wild yak genome.</title>
        <authorList>
            <person name="Liu Y."/>
        </authorList>
    </citation>
    <scope>NUCLEOTIDE SEQUENCE [LARGE SCALE GENOMIC DNA]</scope>
    <source>
        <strain evidence="2">WY2019</strain>
    </source>
</reference>
<feature type="compositionally biased region" description="Polar residues" evidence="1">
    <location>
        <begin position="1"/>
        <end position="13"/>
    </location>
</feature>
<protein>
    <submittedName>
        <fullName evidence="2">Uncharacterized protein</fullName>
    </submittedName>
</protein>